<dbReference type="Proteomes" id="UP000000580">
    <property type="component" value="Chromosome"/>
</dbReference>
<keyword evidence="6" id="KW-0408">Iron</keyword>
<keyword evidence="3" id="KW-0349">Heme</keyword>
<dbReference type="GO" id="GO:0036199">
    <property type="term" value="F:cholest-4-en-3-one 26-monooxygenase activity"/>
    <property type="evidence" value="ECO:0007669"/>
    <property type="project" value="TreeGrafter"/>
</dbReference>
<dbReference type="STRING" id="262316.MAP_3818"/>
<dbReference type="PANTHER" id="PTHR46696:SF4">
    <property type="entry name" value="BIOTIN BIOSYNTHESIS CYTOCHROME P450"/>
    <property type="match status" value="1"/>
</dbReference>
<dbReference type="GO" id="GO:0006707">
    <property type="term" value="P:cholesterol catabolic process"/>
    <property type="evidence" value="ECO:0007669"/>
    <property type="project" value="TreeGrafter"/>
</dbReference>
<dbReference type="GO" id="GO:0020037">
    <property type="term" value="F:heme binding"/>
    <property type="evidence" value="ECO:0007669"/>
    <property type="project" value="InterPro"/>
</dbReference>
<dbReference type="PANTHER" id="PTHR46696">
    <property type="entry name" value="P450, PUTATIVE (EUROFUNG)-RELATED"/>
    <property type="match status" value="1"/>
</dbReference>
<dbReference type="PRINTS" id="PR00359">
    <property type="entry name" value="BP450"/>
</dbReference>
<dbReference type="FunFam" id="1.10.630.10:FF:000018">
    <property type="entry name" value="Cytochrome P450 monooxygenase"/>
    <property type="match status" value="1"/>
</dbReference>
<organism evidence="8 9">
    <name type="scientific">Mycolicibacterium paratuberculosis (strain ATCC BAA-968 / K-10)</name>
    <name type="common">Mycobacterium paratuberculosis</name>
    <dbReference type="NCBI Taxonomy" id="262316"/>
    <lineage>
        <taxon>Bacteria</taxon>
        <taxon>Bacillati</taxon>
        <taxon>Actinomycetota</taxon>
        <taxon>Actinomycetes</taxon>
        <taxon>Mycobacteriales</taxon>
        <taxon>Mycobacteriaceae</taxon>
        <taxon>Mycobacterium</taxon>
        <taxon>Mycobacterium avium complex (MAC)</taxon>
    </lineage>
</organism>
<dbReference type="GO" id="GO:0008395">
    <property type="term" value="F:steroid hydroxylase activity"/>
    <property type="evidence" value="ECO:0007669"/>
    <property type="project" value="TreeGrafter"/>
</dbReference>
<keyword evidence="5" id="KW-0560">Oxidoreductase</keyword>
<evidence type="ECO:0000313" key="9">
    <source>
        <dbReference type="Proteomes" id="UP000000580"/>
    </source>
</evidence>
<protein>
    <recommendedName>
        <fullName evidence="10">Cytochrome P450</fullName>
    </recommendedName>
</protein>
<evidence type="ECO:0000256" key="5">
    <source>
        <dbReference type="ARBA" id="ARBA00023002"/>
    </source>
</evidence>
<evidence type="ECO:0000256" key="6">
    <source>
        <dbReference type="ARBA" id="ARBA00023004"/>
    </source>
</evidence>
<evidence type="ECO:0000256" key="4">
    <source>
        <dbReference type="ARBA" id="ARBA00022723"/>
    </source>
</evidence>
<dbReference type="InterPro" id="IPR002397">
    <property type="entry name" value="Cyt_P450_B"/>
</dbReference>
<gene>
    <name evidence="8" type="ordered locus">MAP_3818</name>
</gene>
<name>Q73TA0_MYCPA</name>
<accession>Q73TA0</accession>
<dbReference type="HOGENOM" id="CLU_033716_0_2_11"/>
<dbReference type="eggNOG" id="COG2124">
    <property type="taxonomic scope" value="Bacteria"/>
</dbReference>
<keyword evidence="7" id="KW-0503">Monooxygenase</keyword>
<dbReference type="SUPFAM" id="SSF48264">
    <property type="entry name" value="Cytochrome P450"/>
    <property type="match status" value="1"/>
</dbReference>
<dbReference type="Pfam" id="PF00067">
    <property type="entry name" value="p450"/>
    <property type="match status" value="1"/>
</dbReference>
<sequence>MRTPVTVGQHRHPFGRDIYVGRSGYVTEDAISIGGVNLADPDTYRAGMPYGAFRKLRERAPVAWHPQKDGSGFWALTGYEEIHAVSRDSATWSSQINGAMFDAPPPGEVPPVMIFMDPPQHTALRKLINKGFTPRQVTRLNEHIVEMAKQIVDDVIERGECEFADDVAGALPSYVIAEMLGIPLEDGRRLYQITEILHTGSVGDSDDERQQAMVEMFQYGVELAVRKRAEPGDDIATSLLHAEVDGQSLSDLEFNLFFMLLIDAGGDTTRNLVAAGILALLEHPQELQRLKADPSLMPTAIEEMLRYTSPVTAFLRTATKDTELRGVPVKAGERVAMFYPSGNRDDSHFADPDRLDVGRAPNPHLAFGGGGTHFCLGANLARVEASAMVPEVLSRMNDLELAGPVERLRSDLINGIRSMPVRFTPGKRLGTA</sequence>
<proteinExistence type="inferred from homology"/>
<dbReference type="Gene3D" id="1.10.630.10">
    <property type="entry name" value="Cytochrome P450"/>
    <property type="match status" value="1"/>
</dbReference>
<keyword evidence="9" id="KW-1185">Reference proteome</keyword>
<dbReference type="EMBL" id="AE016958">
    <property type="protein sequence ID" value="AAS06368.1"/>
    <property type="molecule type" value="Genomic_DNA"/>
</dbReference>
<dbReference type="InterPro" id="IPR001128">
    <property type="entry name" value="Cyt_P450"/>
</dbReference>
<dbReference type="GO" id="GO:0005506">
    <property type="term" value="F:iron ion binding"/>
    <property type="evidence" value="ECO:0007669"/>
    <property type="project" value="InterPro"/>
</dbReference>
<dbReference type="InterPro" id="IPR036396">
    <property type="entry name" value="Cyt_P450_sf"/>
</dbReference>
<evidence type="ECO:0000256" key="2">
    <source>
        <dbReference type="ARBA" id="ARBA00010617"/>
    </source>
</evidence>
<comment type="cofactor">
    <cofactor evidence="1">
        <name>heme</name>
        <dbReference type="ChEBI" id="CHEBI:30413"/>
    </cofactor>
</comment>
<comment type="similarity">
    <text evidence="2">Belongs to the cytochrome P450 family.</text>
</comment>
<evidence type="ECO:0000256" key="3">
    <source>
        <dbReference type="ARBA" id="ARBA00022617"/>
    </source>
</evidence>
<dbReference type="CDD" id="cd11033">
    <property type="entry name" value="CYP142-like"/>
    <property type="match status" value="1"/>
</dbReference>
<dbReference type="KEGG" id="mpa:MAP_3818"/>
<evidence type="ECO:0000256" key="1">
    <source>
        <dbReference type="ARBA" id="ARBA00001971"/>
    </source>
</evidence>
<dbReference type="AlphaFoldDB" id="Q73TA0"/>
<keyword evidence="4" id="KW-0479">Metal-binding</keyword>
<evidence type="ECO:0000313" key="8">
    <source>
        <dbReference type="EMBL" id="AAS06368.1"/>
    </source>
</evidence>
<reference evidence="8 9" key="1">
    <citation type="journal article" date="2005" name="Proc. Natl. Acad. Sci. U.S.A.">
        <title>The complete genome sequence of Mycobacterium avium subspecies paratuberculosis.</title>
        <authorList>
            <person name="Li L."/>
            <person name="Bannantine J.P."/>
            <person name="Zhang Q."/>
            <person name="Amonsin A."/>
            <person name="May B.J."/>
            <person name="Alt D."/>
            <person name="Banerji N."/>
            <person name="Kanjilal S."/>
            <person name="Kapur V."/>
        </authorList>
    </citation>
    <scope>NUCLEOTIDE SEQUENCE [LARGE SCALE GENOMIC DNA]</scope>
    <source>
        <strain evidence="9">ATCC BAA-968 / K-10</strain>
    </source>
</reference>
<evidence type="ECO:0000256" key="7">
    <source>
        <dbReference type="ARBA" id="ARBA00023033"/>
    </source>
</evidence>
<evidence type="ECO:0008006" key="10">
    <source>
        <dbReference type="Google" id="ProtNLM"/>
    </source>
</evidence>